<feature type="domain" description="Reverse transcriptase" evidence="1">
    <location>
        <begin position="1"/>
        <end position="206"/>
    </location>
</feature>
<dbReference type="AlphaFoldDB" id="A0ABC9WKB2"/>
<dbReference type="SUPFAM" id="SSF56672">
    <property type="entry name" value="DNA/RNA polymerases"/>
    <property type="match status" value="1"/>
</dbReference>
<organism evidence="2 3">
    <name type="scientific">Grus japonensis</name>
    <name type="common">Japanese crane</name>
    <name type="synonym">Red-crowned crane</name>
    <dbReference type="NCBI Taxonomy" id="30415"/>
    <lineage>
        <taxon>Eukaryota</taxon>
        <taxon>Metazoa</taxon>
        <taxon>Chordata</taxon>
        <taxon>Craniata</taxon>
        <taxon>Vertebrata</taxon>
        <taxon>Euteleostomi</taxon>
        <taxon>Archelosauria</taxon>
        <taxon>Archosauria</taxon>
        <taxon>Dinosauria</taxon>
        <taxon>Saurischia</taxon>
        <taxon>Theropoda</taxon>
        <taxon>Coelurosauria</taxon>
        <taxon>Aves</taxon>
        <taxon>Neognathae</taxon>
        <taxon>Neoaves</taxon>
        <taxon>Gruiformes</taxon>
        <taxon>Gruidae</taxon>
        <taxon>Grus</taxon>
    </lineage>
</organism>
<gene>
    <name evidence="2" type="ORF">GRJ2_001037300</name>
</gene>
<reference evidence="2 3" key="1">
    <citation type="submission" date="2024-06" db="EMBL/GenBank/DDBJ databases">
        <title>The draft genome of Grus japonensis, version 3.</title>
        <authorList>
            <person name="Nabeshima K."/>
            <person name="Suzuki S."/>
            <person name="Onuma M."/>
        </authorList>
    </citation>
    <scope>NUCLEOTIDE SEQUENCE [LARGE SCALE GENOMIC DNA]</scope>
    <source>
        <strain evidence="2 3">451A</strain>
    </source>
</reference>
<protein>
    <submittedName>
        <fullName evidence="2">Mitochondrial enolase superfamily member 1</fullName>
    </submittedName>
</protein>
<proteinExistence type="predicted"/>
<dbReference type="InterPro" id="IPR043502">
    <property type="entry name" value="DNA/RNA_pol_sf"/>
</dbReference>
<dbReference type="Proteomes" id="UP001623348">
    <property type="component" value="Unassembled WGS sequence"/>
</dbReference>
<keyword evidence="3" id="KW-1185">Reference proteome</keyword>
<evidence type="ECO:0000259" key="1">
    <source>
        <dbReference type="PROSITE" id="PS50878"/>
    </source>
</evidence>
<accession>A0ABC9WKB2</accession>
<dbReference type="InterPro" id="IPR000477">
    <property type="entry name" value="RT_dom"/>
</dbReference>
<evidence type="ECO:0000313" key="2">
    <source>
        <dbReference type="EMBL" id="GAB0185720.1"/>
    </source>
</evidence>
<evidence type="ECO:0000313" key="3">
    <source>
        <dbReference type="Proteomes" id="UP001623348"/>
    </source>
</evidence>
<dbReference type="PANTHER" id="PTHR33332">
    <property type="entry name" value="REVERSE TRANSCRIPTASE DOMAIN-CONTAINING PROTEIN"/>
    <property type="match status" value="1"/>
</dbReference>
<dbReference type="Pfam" id="PF00078">
    <property type="entry name" value="RVT_1"/>
    <property type="match status" value="1"/>
</dbReference>
<dbReference type="PROSITE" id="PS50878">
    <property type="entry name" value="RT_POL"/>
    <property type="match status" value="1"/>
</dbReference>
<comment type="caution">
    <text evidence="2">The sequence shown here is derived from an EMBL/GenBank/DDBJ whole genome shotgun (WGS) entry which is preliminary data.</text>
</comment>
<dbReference type="EMBL" id="BAAFJT010000003">
    <property type="protein sequence ID" value="GAB0185720.1"/>
    <property type="molecule type" value="Genomic_DNA"/>
</dbReference>
<sequence length="206" mass="23289">MQSCEVPTDWKRGNITSVFKKEKKEDLGNYRPVSLISLPKKIIEEILLETTLRHMENKEAISDSQCGFSKGKSCLTNLVAFYDEVTALVDKGRAIDVIYLDLCKAFDAVLHDILVSKLERRGFDRWTTQWVRNWLDSLIQRVAVSSSMSKWRPVTNGVPQGSVLGPALFNIFVSDMDSRIKCTLIKFANNTKLCGVVDTLEGRDVI</sequence>
<name>A0ABC9WKB2_GRUJA</name>